<evidence type="ECO:0000313" key="5">
    <source>
        <dbReference type="Proteomes" id="UP000287033"/>
    </source>
</evidence>
<dbReference type="InterPro" id="IPR002087">
    <property type="entry name" value="Anti_prolifrtn"/>
</dbReference>
<dbReference type="SMART" id="SM00099">
    <property type="entry name" value="btg1"/>
    <property type="match status" value="1"/>
</dbReference>
<comment type="caution">
    <text evidence="4">The sequence shown here is derived from an EMBL/GenBank/DDBJ whole genome shotgun (WGS) entry which is preliminary data.</text>
</comment>
<dbReference type="InterPro" id="IPR033332">
    <property type="entry name" value="BTG"/>
</dbReference>
<name>A0A401T5A8_CHIPU</name>
<feature type="domain" description="Anti-proliferative protein" evidence="3">
    <location>
        <begin position="30"/>
        <end position="137"/>
    </location>
</feature>
<dbReference type="STRING" id="137246.A0A401T5A8"/>
<dbReference type="FunFam" id="3.90.640.90:FF:000002">
    <property type="entry name" value="BTG anti-proliferation factor 4"/>
    <property type="match status" value="1"/>
</dbReference>
<dbReference type="OrthoDB" id="19928at2759"/>
<sequence>MAWGSVVEADGSGWYPIGGEQSHSSTDWTMKEEIAATVVFISQIVKKNEKLSKKKIEKFCSKLTKVLFEKYKNHWYWGNPAKGQAYRCIRVNKSQPLDPVLLQACVESNIEYSSLQLPRELTIWVDPYEVWCRCGEKNQPFIVTRLEESNTDLDIFKDISSAAERAGCEYNSGTSSDEEGYKEPNPTSVGDTHAGYPAGEQKDCSVFSERKTIPIVNNPNSIYQFEVCTSFKGRGSSGQGLQTIPTVINPKRIYQANNYYSHPTAGWPKFLRRKMFAEDYSCHSFLGNYRVYRASNMFLFPRVDRYHWVNTKR</sequence>
<dbReference type="AlphaFoldDB" id="A0A401T5A8"/>
<dbReference type="GO" id="GO:0005634">
    <property type="term" value="C:nucleus"/>
    <property type="evidence" value="ECO:0007669"/>
    <property type="project" value="TreeGrafter"/>
</dbReference>
<dbReference type="OMA" id="YLHRKTY"/>
<accession>A0A401T5A8</accession>
<evidence type="ECO:0000259" key="3">
    <source>
        <dbReference type="SMART" id="SM00099"/>
    </source>
</evidence>
<organism evidence="4 5">
    <name type="scientific">Chiloscyllium punctatum</name>
    <name type="common">Brownbanded bambooshark</name>
    <name type="synonym">Hemiscyllium punctatum</name>
    <dbReference type="NCBI Taxonomy" id="137246"/>
    <lineage>
        <taxon>Eukaryota</taxon>
        <taxon>Metazoa</taxon>
        <taxon>Chordata</taxon>
        <taxon>Craniata</taxon>
        <taxon>Vertebrata</taxon>
        <taxon>Chondrichthyes</taxon>
        <taxon>Elasmobranchii</taxon>
        <taxon>Galeomorphii</taxon>
        <taxon>Galeoidea</taxon>
        <taxon>Orectolobiformes</taxon>
        <taxon>Hemiscylliidae</taxon>
        <taxon>Chiloscyllium</taxon>
    </lineage>
</organism>
<feature type="region of interest" description="Disordered" evidence="2">
    <location>
        <begin position="168"/>
        <end position="195"/>
    </location>
</feature>
<gene>
    <name evidence="4" type="ORF">chiPu_0016281</name>
</gene>
<proteinExistence type="inferred from homology"/>
<dbReference type="PANTHER" id="PTHR22978">
    <property type="entry name" value="B-CELL TRANSLOCATION GENE"/>
    <property type="match status" value="1"/>
</dbReference>
<dbReference type="Gene3D" id="3.90.640.90">
    <property type="entry name" value="Anti-proliferative protein, N-terminal domain"/>
    <property type="match status" value="1"/>
</dbReference>
<dbReference type="PANTHER" id="PTHR22978:SF5">
    <property type="entry name" value="PROTEIN BTG4"/>
    <property type="match status" value="1"/>
</dbReference>
<dbReference type="EMBL" id="BEZZ01001055">
    <property type="protein sequence ID" value="GCC37774.1"/>
    <property type="molecule type" value="Genomic_DNA"/>
</dbReference>
<dbReference type="InterPro" id="IPR036054">
    <property type="entry name" value="BTG-like_sf"/>
</dbReference>
<comment type="similarity">
    <text evidence="1">Belongs to the BTG family.</text>
</comment>
<keyword evidence="5" id="KW-1185">Reference proteome</keyword>
<evidence type="ECO:0000256" key="1">
    <source>
        <dbReference type="ARBA" id="ARBA00007989"/>
    </source>
</evidence>
<reference evidence="4 5" key="1">
    <citation type="journal article" date="2018" name="Nat. Ecol. Evol.">
        <title>Shark genomes provide insights into elasmobranch evolution and the origin of vertebrates.</title>
        <authorList>
            <person name="Hara Y"/>
            <person name="Yamaguchi K"/>
            <person name="Onimaru K"/>
            <person name="Kadota M"/>
            <person name="Koyanagi M"/>
            <person name="Keeley SD"/>
            <person name="Tatsumi K"/>
            <person name="Tanaka K"/>
            <person name="Motone F"/>
            <person name="Kageyama Y"/>
            <person name="Nozu R"/>
            <person name="Adachi N"/>
            <person name="Nishimura O"/>
            <person name="Nakagawa R"/>
            <person name="Tanegashima C"/>
            <person name="Kiyatake I"/>
            <person name="Matsumoto R"/>
            <person name="Murakumo K"/>
            <person name="Nishida K"/>
            <person name="Terakita A"/>
            <person name="Kuratani S"/>
            <person name="Sato K"/>
            <person name="Hyodo S Kuraku.S."/>
        </authorList>
    </citation>
    <scope>NUCLEOTIDE SEQUENCE [LARGE SCALE GENOMIC DNA]</scope>
</reference>
<dbReference type="Proteomes" id="UP000287033">
    <property type="component" value="Unassembled WGS sequence"/>
</dbReference>
<dbReference type="PRINTS" id="PR00310">
    <property type="entry name" value="ANTIPRLFBTG1"/>
</dbReference>
<evidence type="ECO:0000313" key="4">
    <source>
        <dbReference type="EMBL" id="GCC37774.1"/>
    </source>
</evidence>
<dbReference type="Pfam" id="PF07742">
    <property type="entry name" value="BTG"/>
    <property type="match status" value="1"/>
</dbReference>
<dbReference type="GO" id="GO:0005737">
    <property type="term" value="C:cytoplasm"/>
    <property type="evidence" value="ECO:0007669"/>
    <property type="project" value="TreeGrafter"/>
</dbReference>
<protein>
    <recommendedName>
        <fullName evidence="3">Anti-proliferative protein domain-containing protein</fullName>
    </recommendedName>
</protein>
<evidence type="ECO:0000256" key="2">
    <source>
        <dbReference type="SAM" id="MobiDB-lite"/>
    </source>
</evidence>
<dbReference type="SUPFAM" id="SSF160696">
    <property type="entry name" value="BTG domain-like"/>
    <property type="match status" value="1"/>
</dbReference>